<dbReference type="EMBL" id="ML208266">
    <property type="protein sequence ID" value="TFK74839.1"/>
    <property type="molecule type" value="Genomic_DNA"/>
</dbReference>
<organism evidence="1 2">
    <name type="scientific">Pluteus cervinus</name>
    <dbReference type="NCBI Taxonomy" id="181527"/>
    <lineage>
        <taxon>Eukaryota</taxon>
        <taxon>Fungi</taxon>
        <taxon>Dikarya</taxon>
        <taxon>Basidiomycota</taxon>
        <taxon>Agaricomycotina</taxon>
        <taxon>Agaricomycetes</taxon>
        <taxon>Agaricomycetidae</taxon>
        <taxon>Agaricales</taxon>
        <taxon>Pluteineae</taxon>
        <taxon>Pluteaceae</taxon>
        <taxon>Pluteus</taxon>
    </lineage>
</organism>
<protein>
    <submittedName>
        <fullName evidence="1">Uncharacterized protein</fullName>
    </submittedName>
</protein>
<proteinExistence type="predicted"/>
<keyword evidence="2" id="KW-1185">Reference proteome</keyword>
<accession>A0ACD3BAU4</accession>
<reference evidence="1 2" key="1">
    <citation type="journal article" date="2019" name="Nat. Ecol. Evol.">
        <title>Megaphylogeny resolves global patterns of mushroom evolution.</title>
        <authorList>
            <person name="Varga T."/>
            <person name="Krizsan K."/>
            <person name="Foldi C."/>
            <person name="Dima B."/>
            <person name="Sanchez-Garcia M."/>
            <person name="Sanchez-Ramirez S."/>
            <person name="Szollosi G.J."/>
            <person name="Szarkandi J.G."/>
            <person name="Papp V."/>
            <person name="Albert L."/>
            <person name="Andreopoulos W."/>
            <person name="Angelini C."/>
            <person name="Antonin V."/>
            <person name="Barry K.W."/>
            <person name="Bougher N.L."/>
            <person name="Buchanan P."/>
            <person name="Buyck B."/>
            <person name="Bense V."/>
            <person name="Catcheside P."/>
            <person name="Chovatia M."/>
            <person name="Cooper J."/>
            <person name="Damon W."/>
            <person name="Desjardin D."/>
            <person name="Finy P."/>
            <person name="Geml J."/>
            <person name="Haridas S."/>
            <person name="Hughes K."/>
            <person name="Justo A."/>
            <person name="Karasinski D."/>
            <person name="Kautmanova I."/>
            <person name="Kiss B."/>
            <person name="Kocsube S."/>
            <person name="Kotiranta H."/>
            <person name="LaButti K.M."/>
            <person name="Lechner B.E."/>
            <person name="Liimatainen K."/>
            <person name="Lipzen A."/>
            <person name="Lukacs Z."/>
            <person name="Mihaltcheva S."/>
            <person name="Morgado L.N."/>
            <person name="Niskanen T."/>
            <person name="Noordeloos M.E."/>
            <person name="Ohm R.A."/>
            <person name="Ortiz-Santana B."/>
            <person name="Ovrebo C."/>
            <person name="Racz N."/>
            <person name="Riley R."/>
            <person name="Savchenko A."/>
            <person name="Shiryaev A."/>
            <person name="Soop K."/>
            <person name="Spirin V."/>
            <person name="Szebenyi C."/>
            <person name="Tomsovsky M."/>
            <person name="Tulloss R.E."/>
            <person name="Uehling J."/>
            <person name="Grigoriev I.V."/>
            <person name="Vagvolgyi C."/>
            <person name="Papp T."/>
            <person name="Martin F.M."/>
            <person name="Miettinen O."/>
            <person name="Hibbett D.S."/>
            <person name="Nagy L.G."/>
        </authorList>
    </citation>
    <scope>NUCLEOTIDE SEQUENCE [LARGE SCALE GENOMIC DNA]</scope>
    <source>
        <strain evidence="1 2">NL-1719</strain>
    </source>
</reference>
<gene>
    <name evidence="1" type="ORF">BDN72DRAFT_634880</name>
</gene>
<name>A0ACD3BAU4_9AGAR</name>
<evidence type="ECO:0000313" key="2">
    <source>
        <dbReference type="Proteomes" id="UP000308600"/>
    </source>
</evidence>
<sequence>MEVPGQEELALADTACRILVVSPVLDQATAFIQHLRELSSQWSTTTPDSIPPPDGTANSFKTPWTISNRYYTAAVHFSVHIMHGLSPHLMQNVPAIIFVWAQGESYKHHIQRLAQDLSGYEPEVVLAVRLGNGGFVLSDPEDGTEEDSEIDGFLSSNGFEFVDATVVTPPSRGKREEGDDSYEDGIPHLPRVLDALSTIMWPSMQSREQGGPSRGRDLVDWAQVSHDNSLSAVEGVVSDSSKSLSAGALNMRREMEELAKWLEEDEPSRDDPWKFAATSGAATSSPTEVGTEFNFCNAATIREPSLRFEDDFTVFVSAPPELELDPSGRSTPDISASATSLQPALAGSLYNSLGSASDLGEPEQDNQKDEVHRDHDDDEDDDDEMPTKEEIREATSRIFGQHGASKVSQIGSLPSKSFIEPSPFDVGDGGVDQYDMAPFDLTRVLGALQGMKAEIAGMQNENERRKAAARVALGLVYGLEADGSVDVEAEVHSAV</sequence>
<dbReference type="Proteomes" id="UP000308600">
    <property type="component" value="Unassembled WGS sequence"/>
</dbReference>
<evidence type="ECO:0000313" key="1">
    <source>
        <dbReference type="EMBL" id="TFK74839.1"/>
    </source>
</evidence>